<name>A0AAV1UL95_9STRA</name>
<evidence type="ECO:0000313" key="2">
    <source>
        <dbReference type="EMBL" id="CAK7935406.1"/>
    </source>
</evidence>
<evidence type="ECO:0000256" key="1">
    <source>
        <dbReference type="SAM" id="MobiDB-lite"/>
    </source>
</evidence>
<gene>
    <name evidence="2" type="ORF">PM001_LOCUS20556</name>
</gene>
<dbReference type="Proteomes" id="UP001162060">
    <property type="component" value="Unassembled WGS sequence"/>
</dbReference>
<accession>A0AAV1UL95</accession>
<feature type="compositionally biased region" description="Low complexity" evidence="1">
    <location>
        <begin position="317"/>
        <end position="337"/>
    </location>
</feature>
<feature type="region of interest" description="Disordered" evidence="1">
    <location>
        <begin position="170"/>
        <end position="190"/>
    </location>
</feature>
<organism evidence="2 3">
    <name type="scientific">Peronospora matthiolae</name>
    <dbReference type="NCBI Taxonomy" id="2874970"/>
    <lineage>
        <taxon>Eukaryota</taxon>
        <taxon>Sar</taxon>
        <taxon>Stramenopiles</taxon>
        <taxon>Oomycota</taxon>
        <taxon>Peronosporomycetes</taxon>
        <taxon>Peronosporales</taxon>
        <taxon>Peronosporaceae</taxon>
        <taxon>Peronospora</taxon>
    </lineage>
</organism>
<dbReference type="EMBL" id="CAKLBY020000221">
    <property type="protein sequence ID" value="CAK7935406.1"/>
    <property type="molecule type" value="Genomic_DNA"/>
</dbReference>
<reference evidence="2" key="1">
    <citation type="submission" date="2024-01" db="EMBL/GenBank/DDBJ databases">
        <authorList>
            <person name="Webb A."/>
        </authorList>
    </citation>
    <scope>NUCLEOTIDE SEQUENCE</scope>
    <source>
        <strain evidence="2">Pm1</strain>
    </source>
</reference>
<dbReference type="AlphaFoldDB" id="A0AAV1UL95"/>
<feature type="region of interest" description="Disordered" evidence="1">
    <location>
        <begin position="284"/>
        <end position="339"/>
    </location>
</feature>
<feature type="compositionally biased region" description="Basic and acidic residues" evidence="1">
    <location>
        <begin position="123"/>
        <end position="142"/>
    </location>
</feature>
<evidence type="ECO:0000313" key="3">
    <source>
        <dbReference type="Proteomes" id="UP001162060"/>
    </source>
</evidence>
<feature type="region of interest" description="Disordered" evidence="1">
    <location>
        <begin position="415"/>
        <end position="446"/>
    </location>
</feature>
<feature type="region of interest" description="Disordered" evidence="1">
    <location>
        <begin position="123"/>
        <end position="155"/>
    </location>
</feature>
<feature type="region of interest" description="Disordered" evidence="1">
    <location>
        <begin position="460"/>
        <end position="486"/>
    </location>
</feature>
<sequence length="650" mass="72091">MLTSELLDLKTELQCTLTRLSNALTTSEINVDPRHPSRTAAITAAAEERPRRGRQTKRSTRWDRLHELRRKVTAASIERRALELQLQLQRQTPDLMQELLQDRRRCAGQRAIAQLQEQQAQIRRELERDKEERGVDERRETEGSGGCDGSSGRETQMRYSIGGVVTLEPLSSLEQEKQKKEKNKKKERWQQLPRRGVTVACLQPKASRCPAVDEEEEVKEDGRGRSSAAAAAYERDMHARWRAHYPKPPDALTDVFKLQLKFAETMLKLEKSVRMRDQLLQDSWTTSMQKSRTGTKKKGKAGQARHCCRQAVRSGESEVSSDASVSSPSSSFSSLESTPDCSQTIRIQYPKFRVSKATTDETLVPTSFDADNSPSGELTGLASISSIATSSHGSIEEMQNVDAARGQFDGQEAEAYETPTTGSSGTTPTTGSDQKDTSSVSKQVRFGEDAYSTPVLARKFNFDGPSIDDDDDEEKEQKEESESIFSFLGGSSVSSTELNDVSLLRAFERFRRELNASELTKPPVDPPLVRKLFSEPSVAEAGCEPVNIKWPDAEGVQDSGVELIAEADDSIVTISALAGLSIAELQERRRQLCLDIQAASAQLVLNSGRVLDVTGSREVNQTQNHLVSMRGELKLIDTRLRASSCNPVLP</sequence>
<proteinExistence type="predicted"/>
<feature type="compositionally biased region" description="Low complexity" evidence="1">
    <location>
        <begin position="418"/>
        <end position="432"/>
    </location>
</feature>
<protein>
    <submittedName>
        <fullName evidence="2">Uncharacterized protein</fullName>
    </submittedName>
</protein>
<comment type="caution">
    <text evidence="2">The sequence shown here is derived from an EMBL/GenBank/DDBJ whole genome shotgun (WGS) entry which is preliminary data.</text>
</comment>